<name>A0ABQ4S0M1_9HYPH</name>
<reference evidence="3" key="2">
    <citation type="submission" date="2021-08" db="EMBL/GenBank/DDBJ databases">
        <authorList>
            <person name="Tani A."/>
            <person name="Ola A."/>
            <person name="Ogura Y."/>
            <person name="Katsura K."/>
            <person name="Hayashi T."/>
        </authorList>
    </citation>
    <scope>NUCLEOTIDE SEQUENCE</scope>
    <source>
        <strain evidence="3">DSM 19015</strain>
    </source>
</reference>
<evidence type="ECO:0000259" key="2">
    <source>
        <dbReference type="Pfam" id="PF01814"/>
    </source>
</evidence>
<dbReference type="EMBL" id="BPQP01000036">
    <property type="protein sequence ID" value="GJD95403.1"/>
    <property type="molecule type" value="Genomic_DNA"/>
</dbReference>
<evidence type="ECO:0000313" key="4">
    <source>
        <dbReference type="Proteomes" id="UP001055125"/>
    </source>
</evidence>
<protein>
    <recommendedName>
        <fullName evidence="2">Hemerythrin-like domain-containing protein</fullName>
    </recommendedName>
</protein>
<keyword evidence="4" id="KW-1185">Reference proteome</keyword>
<accession>A0ABQ4S0M1</accession>
<organism evidence="3 4">
    <name type="scientific">Methylobacterium iners</name>
    <dbReference type="NCBI Taxonomy" id="418707"/>
    <lineage>
        <taxon>Bacteria</taxon>
        <taxon>Pseudomonadati</taxon>
        <taxon>Pseudomonadota</taxon>
        <taxon>Alphaproteobacteria</taxon>
        <taxon>Hyphomicrobiales</taxon>
        <taxon>Methylobacteriaceae</taxon>
        <taxon>Methylobacterium</taxon>
    </lineage>
</organism>
<dbReference type="Pfam" id="PF01814">
    <property type="entry name" value="Hemerythrin"/>
    <property type="match status" value="1"/>
</dbReference>
<gene>
    <name evidence="3" type="ORF">OCOJLMKI_2615</name>
</gene>
<comment type="caution">
    <text evidence="3">The sequence shown here is derived from an EMBL/GenBank/DDBJ whole genome shotgun (WGS) entry which is preliminary data.</text>
</comment>
<keyword evidence="1" id="KW-1133">Transmembrane helix</keyword>
<feature type="transmembrane region" description="Helical" evidence="1">
    <location>
        <begin position="164"/>
        <end position="181"/>
    </location>
</feature>
<sequence>MNIWQLMERDHANIAHLIHEAPMALNSREVIRSRERLLNDLTAEFEAHTAAVSASLYDTVSREPSTRNLIQDLETERNQVMRALSDLARYNRRNSEGWLNNFEDTTYLIDHHLHRYKHELIPAARQLLGLEEVTDITRLFIRAKVRLIKSRNPTILSRFISKDLALGFVFCATVLGLVFLAKRSTYSHR</sequence>
<dbReference type="RefSeq" id="WP_238244542.1">
    <property type="nucleotide sequence ID" value="NZ_BPQP01000036.1"/>
</dbReference>
<reference evidence="3" key="1">
    <citation type="journal article" date="2021" name="Front. Microbiol.">
        <title>Comprehensive Comparative Genomics and Phenotyping of Methylobacterium Species.</title>
        <authorList>
            <person name="Alessa O."/>
            <person name="Ogura Y."/>
            <person name="Fujitani Y."/>
            <person name="Takami H."/>
            <person name="Hayashi T."/>
            <person name="Sahin N."/>
            <person name="Tani A."/>
        </authorList>
    </citation>
    <scope>NUCLEOTIDE SEQUENCE</scope>
    <source>
        <strain evidence="3">DSM 19015</strain>
    </source>
</reference>
<feature type="domain" description="Hemerythrin-like" evidence="2">
    <location>
        <begin position="3"/>
        <end position="124"/>
    </location>
</feature>
<evidence type="ECO:0000313" key="3">
    <source>
        <dbReference type="EMBL" id="GJD95403.1"/>
    </source>
</evidence>
<dbReference type="Proteomes" id="UP001055125">
    <property type="component" value="Unassembled WGS sequence"/>
</dbReference>
<keyword evidence="1" id="KW-0472">Membrane</keyword>
<keyword evidence="1" id="KW-0812">Transmembrane</keyword>
<evidence type="ECO:0000256" key="1">
    <source>
        <dbReference type="SAM" id="Phobius"/>
    </source>
</evidence>
<proteinExistence type="predicted"/>
<dbReference type="InterPro" id="IPR012312">
    <property type="entry name" value="Hemerythrin-like"/>
</dbReference>